<dbReference type="NCBIfam" id="TIGR04056">
    <property type="entry name" value="OMP_RagA_SusC"/>
    <property type="match status" value="1"/>
</dbReference>
<dbReference type="Pfam" id="PF13715">
    <property type="entry name" value="CarbopepD_reg_2"/>
    <property type="match status" value="1"/>
</dbReference>
<dbReference type="InterPro" id="IPR012910">
    <property type="entry name" value="Plug_dom"/>
</dbReference>
<dbReference type="InterPro" id="IPR023997">
    <property type="entry name" value="TonB-dep_OMP_SusC/RagA_CS"/>
</dbReference>
<dbReference type="InterPro" id="IPR008969">
    <property type="entry name" value="CarboxyPept-like_regulatory"/>
</dbReference>
<evidence type="ECO:0000256" key="4">
    <source>
        <dbReference type="ARBA" id="ARBA00023136"/>
    </source>
</evidence>
<keyword evidence="5" id="KW-0998">Cell outer membrane</keyword>
<comment type="subcellular location">
    <subcellularLocation>
        <location evidence="1">Cell outer membrane</location>
        <topology evidence="1">Multi-pass membrane protein</topology>
    </subcellularLocation>
</comment>
<dbReference type="Gene3D" id="2.40.170.20">
    <property type="entry name" value="TonB-dependent receptor, beta-barrel domain"/>
    <property type="match status" value="1"/>
</dbReference>
<dbReference type="Pfam" id="PF07660">
    <property type="entry name" value="STN"/>
    <property type="match status" value="1"/>
</dbReference>
<dbReference type="SMART" id="SM00965">
    <property type="entry name" value="STN"/>
    <property type="match status" value="1"/>
</dbReference>
<dbReference type="PROSITE" id="PS52016">
    <property type="entry name" value="TONB_DEPENDENT_REC_3"/>
    <property type="match status" value="1"/>
</dbReference>
<dbReference type="FunFam" id="2.60.40.1120:FF:000003">
    <property type="entry name" value="Outer membrane protein Omp121"/>
    <property type="match status" value="1"/>
</dbReference>
<evidence type="ECO:0000256" key="5">
    <source>
        <dbReference type="ARBA" id="ARBA00023237"/>
    </source>
</evidence>
<gene>
    <name evidence="7" type="primary">susC_72</name>
    <name evidence="7" type="ORF">SDC9_44534</name>
</gene>
<comment type="caution">
    <text evidence="7">The sequence shown here is derived from an EMBL/GenBank/DDBJ whole genome shotgun (WGS) entry which is preliminary data.</text>
</comment>
<evidence type="ECO:0000259" key="6">
    <source>
        <dbReference type="SMART" id="SM00965"/>
    </source>
</evidence>
<dbReference type="SUPFAM" id="SSF56935">
    <property type="entry name" value="Porins"/>
    <property type="match status" value="1"/>
</dbReference>
<dbReference type="Pfam" id="PF07715">
    <property type="entry name" value="Plug"/>
    <property type="match status" value="1"/>
</dbReference>
<dbReference type="GO" id="GO:0009279">
    <property type="term" value="C:cell outer membrane"/>
    <property type="evidence" value="ECO:0007669"/>
    <property type="project" value="UniProtKB-SubCell"/>
</dbReference>
<dbReference type="Gene3D" id="2.60.40.1120">
    <property type="entry name" value="Carboxypeptidase-like, regulatory domain"/>
    <property type="match status" value="1"/>
</dbReference>
<accession>A0A644W6W8</accession>
<evidence type="ECO:0000313" key="7">
    <source>
        <dbReference type="EMBL" id="MPL98332.1"/>
    </source>
</evidence>
<feature type="domain" description="Secretin/TonB short N-terminal" evidence="6">
    <location>
        <begin position="66"/>
        <end position="117"/>
    </location>
</feature>
<dbReference type="InterPro" id="IPR039426">
    <property type="entry name" value="TonB-dep_rcpt-like"/>
</dbReference>
<evidence type="ECO:0000256" key="1">
    <source>
        <dbReference type="ARBA" id="ARBA00004571"/>
    </source>
</evidence>
<dbReference type="FunFam" id="2.170.130.10:FF:000003">
    <property type="entry name" value="SusC/RagA family TonB-linked outer membrane protein"/>
    <property type="match status" value="1"/>
</dbReference>
<evidence type="ECO:0000256" key="3">
    <source>
        <dbReference type="ARBA" id="ARBA00022692"/>
    </source>
</evidence>
<protein>
    <submittedName>
        <fullName evidence="7">TonB-dependent receptor SusC</fullName>
    </submittedName>
</protein>
<organism evidence="7">
    <name type="scientific">bioreactor metagenome</name>
    <dbReference type="NCBI Taxonomy" id="1076179"/>
    <lineage>
        <taxon>unclassified sequences</taxon>
        <taxon>metagenomes</taxon>
        <taxon>ecological metagenomes</taxon>
    </lineage>
</organism>
<proteinExistence type="predicted"/>
<keyword evidence="2" id="KW-0813">Transport</keyword>
<dbReference type="NCBIfam" id="TIGR04057">
    <property type="entry name" value="SusC_RagA_signa"/>
    <property type="match status" value="1"/>
</dbReference>
<dbReference type="InterPro" id="IPR036942">
    <property type="entry name" value="Beta-barrel_TonB_sf"/>
</dbReference>
<name>A0A644W6W8_9ZZZZ</name>
<reference evidence="7" key="1">
    <citation type="submission" date="2019-08" db="EMBL/GenBank/DDBJ databases">
        <authorList>
            <person name="Kucharzyk K."/>
            <person name="Murdoch R.W."/>
            <person name="Higgins S."/>
            <person name="Loffler F."/>
        </authorList>
    </citation>
    <scope>NUCLEOTIDE SEQUENCE</scope>
</reference>
<keyword evidence="7" id="KW-0675">Receptor</keyword>
<dbReference type="EMBL" id="VSSQ01000602">
    <property type="protein sequence ID" value="MPL98332.1"/>
    <property type="molecule type" value="Genomic_DNA"/>
</dbReference>
<evidence type="ECO:0000256" key="2">
    <source>
        <dbReference type="ARBA" id="ARBA00022448"/>
    </source>
</evidence>
<dbReference type="Gene3D" id="2.170.130.10">
    <property type="entry name" value="TonB-dependent receptor, plug domain"/>
    <property type="match status" value="1"/>
</dbReference>
<dbReference type="InterPro" id="IPR023996">
    <property type="entry name" value="TonB-dep_OMP_SusC/RagA"/>
</dbReference>
<sequence length="1135" mass="125754">MNVKLVFNINMHNNLFKYLLKIICLSQIFFFCTEVYGQDLSQNVTINLKGATLKEFFKQMEKQSSFTIIYRDVVISEVKDISLNVKNKSVSSVLEQVLSPRGLTYQVTNKTLVILKSGGNLGPQESKRKVTGRVIDEFGEAVIGANVFVKGSSTGTTTDLDGRYELNAGNGDALQFTFIGYVPQEVRVGSAPIINVTIKEDVRGLDEVVVVGYGTQKKLNVTGSIAQISAKDLVKAPMTSVTNMLAGKLPGLISTQNSGQPGSDQSSMVIRGAGTFNDSSPLLLVDGVERSFNTIDPNDVESISILKDAASASVYGVRAAHGVILVKTKRGSTDGKSSIKYSGSYTFSTNTRFPKFLNGVDYAKWHNKARELDGNEGYFSDEEISKIQNGDPDGVLGNTDWTGALFKDFGGTQQHNISIIGGTDKFQYFVSGGMMDQEGIIPNSSFKRYNLRSNMDVQITNELRFSVDMAGRNEDRDNPGFNIAPNNEYNPITQAIRVLPVIPKEYNGLPTATGEGASTWNPLAGVNDSGFSQNDRSVFESSASLEYKVPFIKGLKAKMFFSFDKNYTETKTFLNKYNVAKYDPATGTYATTQADGTGTSSLFQSSSSGQMLMSRPSVEYANTFGPHDLGVLFLYEYRETRGRSFQASRRNFLLDAIPELPFAQEDTPNSVKGGSSNTKTAGYVGRLNYSYNKRYLAEFSFRYDGSYKFHEDYRWGFFPSFSAGWVMSEESFFKDAFPKVDKFKIRASIGELGRDNISDFLYKRFFSLTGSPSYAFGSVPEATYVLYTTNSVPSYNLTWEKTRTVNVGMEFVAWNGLLSADVDVFYKYTHDILEKVEGLYPPSISNNYPTIRNSGAVDARGVELVLGHRNKVGDVFYSVNGNITWARNKVLSRAQNANIPMWKNIIGKPIGGVYGFHALGLYQTEEQLQNRPSGPGGVQRLGDLMYEDINGDGKIDLDDQIRIAGSHTPEMMFSLNAEATWKGFDIGLQFQGAAFCDVITSGLYPNGVMDQTEFARAFYGGGNSPYYLVEGSWTPENTNAKYPRLGQAWNGNNGWTSDWWVVDGSYLRLKNAQIGYSLPKKVMSRLHAQNMRVYVAGTNLFTLDGLDFMDPEMPSNTNGYYPQQRTYSVGIDLTF</sequence>
<dbReference type="SUPFAM" id="SSF49464">
    <property type="entry name" value="Carboxypeptidase regulatory domain-like"/>
    <property type="match status" value="1"/>
</dbReference>
<dbReference type="InterPro" id="IPR037066">
    <property type="entry name" value="Plug_dom_sf"/>
</dbReference>
<dbReference type="InterPro" id="IPR011662">
    <property type="entry name" value="Secretin/TonB_short_N"/>
</dbReference>
<keyword evidence="3" id="KW-0812">Transmembrane</keyword>
<dbReference type="AlphaFoldDB" id="A0A644W6W8"/>
<keyword evidence="4" id="KW-0472">Membrane</keyword>